<accession>A0AAE0H3T2</accession>
<evidence type="ECO:0000313" key="2">
    <source>
        <dbReference type="EMBL" id="KAK3289495.1"/>
    </source>
</evidence>
<evidence type="ECO:0000313" key="3">
    <source>
        <dbReference type="Proteomes" id="UP001190700"/>
    </source>
</evidence>
<evidence type="ECO:0000256" key="1">
    <source>
        <dbReference type="SAM" id="MobiDB-lite"/>
    </source>
</evidence>
<proteinExistence type="predicted"/>
<gene>
    <name evidence="2" type="ORF">CYMTET_3106</name>
</gene>
<name>A0AAE0H3T2_9CHLO</name>
<dbReference type="EMBL" id="LGRX02000123">
    <property type="protein sequence ID" value="KAK3289495.1"/>
    <property type="molecule type" value="Genomic_DNA"/>
</dbReference>
<comment type="caution">
    <text evidence="2">The sequence shown here is derived from an EMBL/GenBank/DDBJ whole genome shotgun (WGS) entry which is preliminary data.</text>
</comment>
<dbReference type="AlphaFoldDB" id="A0AAE0H3T2"/>
<keyword evidence="3" id="KW-1185">Reference proteome</keyword>
<organism evidence="2 3">
    <name type="scientific">Cymbomonas tetramitiformis</name>
    <dbReference type="NCBI Taxonomy" id="36881"/>
    <lineage>
        <taxon>Eukaryota</taxon>
        <taxon>Viridiplantae</taxon>
        <taxon>Chlorophyta</taxon>
        <taxon>Pyramimonadophyceae</taxon>
        <taxon>Pyramimonadales</taxon>
        <taxon>Pyramimonadaceae</taxon>
        <taxon>Cymbomonas</taxon>
    </lineage>
</organism>
<dbReference type="Proteomes" id="UP001190700">
    <property type="component" value="Unassembled WGS sequence"/>
</dbReference>
<feature type="region of interest" description="Disordered" evidence="1">
    <location>
        <begin position="458"/>
        <end position="477"/>
    </location>
</feature>
<sequence>MMWTCPMNRGRRSQLPQLSTDFLEESRRALASSSLVPWVGCRVKPWDNSFDVSSCKYTWKNRRLYRDKTNVARLCHIVRADSTSTEAPSLDHVRVEFARCGKHMWVLESQLRWPDWLGIDQKMSQYITEDGTWGFMGDYTTYVPPTGKEVVMPKYPGFTVDNSKLKRLQMEVEAMQKYPNGELAGTLMWDLSQWGFCVQPEAVTKYIDLMDATLDHGGVYNSTELLEELQFPHWYESFGTWKYQLLRYLQRVDMEAMRNEQHQSWQRCGHLRPPLELVELKAKGPVKFYPVDDGEGGGAVFTDNAYAQEYLHLDEDLYHKCSLTVFMVRYIDSGGTILFQLGSCYERRGLACHRDISASVMRQYSKTISCAQNGWYLSLGGQTNAKNLKEAVGLTYEGLESNITRAYRCVALLNHNVATAAVGEEAREAHVAIRSEHDDEMRDARQSAVIRFTEALSPGESDNAAIPSAPEHSKNDSGEEYICMEISRFLSKTERQHASFKDAVELEVLPGDLRATTMADLIRAGALRG</sequence>
<reference evidence="2 3" key="1">
    <citation type="journal article" date="2015" name="Genome Biol. Evol.">
        <title>Comparative Genomics of a Bacterivorous Green Alga Reveals Evolutionary Causalities and Consequences of Phago-Mixotrophic Mode of Nutrition.</title>
        <authorList>
            <person name="Burns J.A."/>
            <person name="Paasch A."/>
            <person name="Narechania A."/>
            <person name="Kim E."/>
        </authorList>
    </citation>
    <scope>NUCLEOTIDE SEQUENCE [LARGE SCALE GENOMIC DNA]</scope>
    <source>
        <strain evidence="2 3">PLY_AMNH</strain>
    </source>
</reference>
<protein>
    <submittedName>
        <fullName evidence="2">Uncharacterized protein</fullName>
    </submittedName>
</protein>